<feature type="domain" description="ImpA C-terminal" evidence="2">
    <location>
        <begin position="200"/>
        <end position="245"/>
    </location>
</feature>
<dbReference type="PANTHER" id="PTHR37024:SF5">
    <property type="entry name" value="IMPA N-TERMINAL DOMAIN-CONTAINING PROTEIN"/>
    <property type="match status" value="1"/>
</dbReference>
<feature type="non-terminal residue" evidence="3">
    <location>
        <position position="1"/>
    </location>
</feature>
<proteinExistence type="predicted"/>
<evidence type="ECO:0000259" key="2">
    <source>
        <dbReference type="Pfam" id="PF12486"/>
    </source>
</evidence>
<protein>
    <recommendedName>
        <fullName evidence="2">ImpA C-terminal domain-containing protein</fullName>
    </recommendedName>
</protein>
<dbReference type="Proteomes" id="UP000234661">
    <property type="component" value="Unassembled WGS sequence"/>
</dbReference>
<gene>
    <name evidence="3" type="ORF">CWM85_39160</name>
</gene>
<evidence type="ECO:0000313" key="4">
    <source>
        <dbReference type="Proteomes" id="UP000234661"/>
    </source>
</evidence>
<dbReference type="EMBL" id="PIET01002375">
    <property type="protein sequence ID" value="PLM43139.1"/>
    <property type="molecule type" value="Genomic_DNA"/>
</dbReference>
<evidence type="ECO:0000313" key="3">
    <source>
        <dbReference type="EMBL" id="PLM43139.1"/>
    </source>
</evidence>
<evidence type="ECO:0000256" key="1">
    <source>
        <dbReference type="SAM" id="MobiDB-lite"/>
    </source>
</evidence>
<feature type="non-terminal residue" evidence="3">
    <location>
        <position position="245"/>
    </location>
</feature>
<comment type="caution">
    <text evidence="3">The sequence shown here is derived from an EMBL/GenBank/DDBJ whole genome shotgun (WGS) entry which is preliminary data.</text>
</comment>
<reference evidence="3 4" key="2">
    <citation type="submission" date="2018-01" db="EMBL/GenBank/DDBJ databases">
        <title>Genomic study of Klebsiella pneumoniae.</title>
        <authorList>
            <person name="Yang Y."/>
            <person name="Bicalho R."/>
        </authorList>
    </citation>
    <scope>NUCLEOTIDE SEQUENCE [LARGE SCALE GENOMIC DNA]</scope>
    <source>
        <strain evidence="3 4">A2</strain>
    </source>
</reference>
<accession>A0A2J4XX75</accession>
<organism evidence="3 4">
    <name type="scientific">Klebsiella michiganensis</name>
    <dbReference type="NCBI Taxonomy" id="1134687"/>
    <lineage>
        <taxon>Bacteria</taxon>
        <taxon>Pseudomonadati</taxon>
        <taxon>Pseudomonadota</taxon>
        <taxon>Gammaproteobacteria</taxon>
        <taxon>Enterobacterales</taxon>
        <taxon>Enterobacteriaceae</taxon>
        <taxon>Klebsiella/Raoultella group</taxon>
        <taxon>Klebsiella</taxon>
    </lineage>
</organism>
<reference evidence="3 4" key="1">
    <citation type="submission" date="2017-11" db="EMBL/GenBank/DDBJ databases">
        <authorList>
            <person name="Han C.G."/>
        </authorList>
    </citation>
    <scope>NUCLEOTIDE SEQUENCE [LARGE SCALE GENOMIC DNA]</scope>
    <source>
        <strain evidence="3 4">A2</strain>
    </source>
</reference>
<name>A0A2J4XX75_9ENTR</name>
<sequence length="245" mass="26832">MWPQPTTARIKILSSLSQRLQQAMRTLSLTYIDLSQLYQAEAHLTALDDVLQRLELKHAGQLDALSILLHNAAVRLESSENKEETAPQAAAPDPAPSSLPEPTAQVKWVYVAEPASRPNADVVTAFPAPAKPWKPFVAGMLTMLALAGAAAGGWRATHPSDSGQMRFPARFSPLPTVLSAEQLQTLRQQSPSAETGIKQTQQQLAQLLQLKPDWALSYGTHLAQQALTLWPEQAKPLAQQWQQQV</sequence>
<dbReference type="AlphaFoldDB" id="A0A2J4XX75"/>
<feature type="region of interest" description="Disordered" evidence="1">
    <location>
        <begin position="78"/>
        <end position="100"/>
    </location>
</feature>
<dbReference type="PANTHER" id="PTHR37024">
    <property type="entry name" value="TYPE VI SECRETION SYSTEM DUF2094 AND IMPA-RELATED DOMAIN PROTEIN"/>
    <property type="match status" value="1"/>
</dbReference>
<dbReference type="InterPro" id="IPR021069">
    <property type="entry name" value="ImpA_C"/>
</dbReference>
<dbReference type="Pfam" id="PF12486">
    <property type="entry name" value="VasL"/>
    <property type="match status" value="1"/>
</dbReference>